<dbReference type="Gene3D" id="1.10.1760.20">
    <property type="match status" value="1"/>
</dbReference>
<dbReference type="Proteomes" id="UP000095765">
    <property type="component" value="Unassembled WGS sequence"/>
</dbReference>
<evidence type="ECO:0000256" key="1">
    <source>
        <dbReference type="SAM" id="Phobius"/>
    </source>
</evidence>
<sequence>MNNRKWYRAAKYAAYAALMLFLYVLQTTPRLFSILGVRPNLVIPAAVCIAVLEGAFAGGVYGALAGILCDLAGSALFGFSAVILMPACVAAGLLVTYLLRPGMINYVLLLAGVLLTRGLLDFLLNYVMWGYDSVWMVFVYGTLPGIIYSAAVSPLVYYLLAVIRGQLEARMEI</sequence>
<reference evidence="3" key="3">
    <citation type="journal article" date="2018" name="BMC Genomics">
        <title>Whole genome sequencing and function prediction of 133 gut anaerobes isolated from chicken caecum in pure cultures.</title>
        <authorList>
            <person name="Medvecky M."/>
            <person name="Cejkova D."/>
            <person name="Polansky O."/>
            <person name="Karasova D."/>
            <person name="Kubasova T."/>
            <person name="Cizek A."/>
            <person name="Rychlik I."/>
        </authorList>
    </citation>
    <scope>NUCLEOTIDE SEQUENCE</scope>
    <source>
        <strain evidence="3">An175</strain>
    </source>
</reference>
<keyword evidence="1" id="KW-0812">Transmembrane</keyword>
<dbReference type="Proteomes" id="UP000196386">
    <property type="component" value="Unassembled WGS sequence"/>
</dbReference>
<dbReference type="EMBL" id="NFKP01000010">
    <property type="protein sequence ID" value="OUP69284.1"/>
    <property type="molecule type" value="Genomic_DNA"/>
</dbReference>
<accession>A0A174RQV3</accession>
<dbReference type="EMBL" id="CZBE01000015">
    <property type="protein sequence ID" value="CUP87964.1"/>
    <property type="molecule type" value="Genomic_DNA"/>
</dbReference>
<dbReference type="RefSeq" id="WP_006876710.1">
    <property type="nucleotide sequence ID" value="NZ_CABIWA010000005.1"/>
</dbReference>
<feature type="transmembrane region" description="Helical" evidence="1">
    <location>
        <begin position="41"/>
        <end position="64"/>
    </location>
</feature>
<evidence type="ECO:0000313" key="4">
    <source>
        <dbReference type="Proteomes" id="UP000095765"/>
    </source>
</evidence>
<keyword evidence="1" id="KW-1133">Transmembrane helix</keyword>
<feature type="transmembrane region" description="Helical" evidence="1">
    <location>
        <begin position="135"/>
        <end position="160"/>
    </location>
</feature>
<organism evidence="2 4">
    <name type="scientific">Anaerotruncus colihominis</name>
    <dbReference type="NCBI Taxonomy" id="169435"/>
    <lineage>
        <taxon>Bacteria</taxon>
        <taxon>Bacillati</taxon>
        <taxon>Bacillota</taxon>
        <taxon>Clostridia</taxon>
        <taxon>Eubacteriales</taxon>
        <taxon>Oscillospiraceae</taxon>
        <taxon>Anaerotruncus</taxon>
    </lineage>
</organism>
<keyword evidence="1" id="KW-0472">Membrane</keyword>
<reference evidence="5" key="2">
    <citation type="submission" date="2017-04" db="EMBL/GenBank/DDBJ databases">
        <title>Function of individual gut microbiota members based on whole genome sequencing of pure cultures obtained from chicken caecum.</title>
        <authorList>
            <person name="Medvecky M."/>
            <person name="Cejkova D."/>
            <person name="Polansky O."/>
            <person name="Karasova D."/>
            <person name="Kubasova T."/>
            <person name="Cizek A."/>
            <person name="Rychlik I."/>
        </authorList>
    </citation>
    <scope>NUCLEOTIDE SEQUENCE [LARGE SCALE GENOMIC DNA]</scope>
    <source>
        <strain evidence="5">An175</strain>
    </source>
</reference>
<feature type="transmembrane region" description="Helical" evidence="1">
    <location>
        <begin position="76"/>
        <end position="99"/>
    </location>
</feature>
<dbReference type="GeneID" id="72464058"/>
<evidence type="ECO:0000313" key="5">
    <source>
        <dbReference type="Proteomes" id="UP000196386"/>
    </source>
</evidence>
<evidence type="ECO:0000313" key="3">
    <source>
        <dbReference type="EMBL" id="OUP69284.1"/>
    </source>
</evidence>
<proteinExistence type="predicted"/>
<evidence type="ECO:0000313" key="2">
    <source>
        <dbReference type="EMBL" id="CUP87964.1"/>
    </source>
</evidence>
<dbReference type="AlphaFoldDB" id="A0A174RQV3"/>
<protein>
    <recommendedName>
        <fullName evidence="6">Rod shape-determining protein MreD</fullName>
    </recommendedName>
</protein>
<reference evidence="2 4" key="1">
    <citation type="submission" date="2015-09" db="EMBL/GenBank/DDBJ databases">
        <authorList>
            <consortium name="Pathogen Informatics"/>
        </authorList>
    </citation>
    <scope>NUCLEOTIDE SEQUENCE [LARGE SCALE GENOMIC DNA]</scope>
    <source>
        <strain evidence="2 4">2789STDY5834939</strain>
    </source>
</reference>
<evidence type="ECO:0008006" key="6">
    <source>
        <dbReference type="Google" id="ProtNLM"/>
    </source>
</evidence>
<dbReference type="OrthoDB" id="1860537at2"/>
<feature type="transmembrane region" description="Helical" evidence="1">
    <location>
        <begin position="12"/>
        <end position="29"/>
    </location>
</feature>
<gene>
    <name evidence="3" type="ORF">B5F11_09330</name>
    <name evidence="2" type="ORF">ERS852551_02255</name>
</gene>
<name>A0A174RQV3_9FIRM</name>
<feature type="transmembrane region" description="Helical" evidence="1">
    <location>
        <begin position="106"/>
        <end position="129"/>
    </location>
</feature>